<organism evidence="2 3">
    <name type="scientific">Lacimicrobium alkaliphilum</name>
    <dbReference type="NCBI Taxonomy" id="1526571"/>
    <lineage>
        <taxon>Bacteria</taxon>
        <taxon>Pseudomonadati</taxon>
        <taxon>Pseudomonadota</taxon>
        <taxon>Gammaproteobacteria</taxon>
        <taxon>Alteromonadales</taxon>
        <taxon>Alteromonadaceae</taxon>
        <taxon>Lacimicrobium</taxon>
    </lineage>
</organism>
<evidence type="ECO:0000256" key="1">
    <source>
        <dbReference type="SAM" id="Phobius"/>
    </source>
</evidence>
<dbReference type="EMBL" id="BMGJ01000041">
    <property type="protein sequence ID" value="GGD79627.1"/>
    <property type="molecule type" value="Genomic_DNA"/>
</dbReference>
<dbReference type="Proteomes" id="UP000614272">
    <property type="component" value="Unassembled WGS sequence"/>
</dbReference>
<sequence>MSLLDEDKNVSGNWTLICAVLALGVVGGAVIWKMMTANSYDEHTLCKSGAESSLTVVLFDKTGGFSENQKRLISKAINKEIRDLSTGSQGQILLFQYK</sequence>
<gene>
    <name evidence="2" type="ORF">GCM10011357_38210</name>
</gene>
<evidence type="ECO:0000313" key="2">
    <source>
        <dbReference type="EMBL" id="GGD79627.1"/>
    </source>
</evidence>
<accession>A0ABQ1RSH8</accession>
<comment type="caution">
    <text evidence="2">The sequence shown here is derived from an EMBL/GenBank/DDBJ whole genome shotgun (WGS) entry which is preliminary data.</text>
</comment>
<keyword evidence="1" id="KW-0812">Transmembrane</keyword>
<evidence type="ECO:0000313" key="3">
    <source>
        <dbReference type="Proteomes" id="UP000614272"/>
    </source>
</evidence>
<name>A0ABQ1RSH8_9ALTE</name>
<keyword evidence="1" id="KW-1133">Transmembrane helix</keyword>
<dbReference type="RefSeq" id="WP_188503326.1">
    <property type="nucleotide sequence ID" value="NZ_BMGJ01000041.1"/>
</dbReference>
<evidence type="ECO:0008006" key="4">
    <source>
        <dbReference type="Google" id="ProtNLM"/>
    </source>
</evidence>
<reference evidence="3" key="1">
    <citation type="journal article" date="2019" name="Int. J. Syst. Evol. Microbiol.">
        <title>The Global Catalogue of Microorganisms (GCM) 10K type strain sequencing project: providing services to taxonomists for standard genome sequencing and annotation.</title>
        <authorList>
            <consortium name="The Broad Institute Genomics Platform"/>
            <consortium name="The Broad Institute Genome Sequencing Center for Infectious Disease"/>
            <person name="Wu L."/>
            <person name="Ma J."/>
        </authorList>
    </citation>
    <scope>NUCLEOTIDE SEQUENCE [LARGE SCALE GENOMIC DNA]</scope>
    <source>
        <strain evidence="3">CGMCC 1.12923</strain>
    </source>
</reference>
<protein>
    <recommendedName>
        <fullName evidence="4">VWFA domain-containing protein</fullName>
    </recommendedName>
</protein>
<proteinExistence type="predicted"/>
<keyword evidence="1" id="KW-0472">Membrane</keyword>
<feature type="transmembrane region" description="Helical" evidence="1">
    <location>
        <begin position="12"/>
        <end position="32"/>
    </location>
</feature>
<keyword evidence="3" id="KW-1185">Reference proteome</keyword>